<keyword evidence="4" id="KW-0732">Signal</keyword>
<dbReference type="GO" id="GO:0020037">
    <property type="term" value="F:heme binding"/>
    <property type="evidence" value="ECO:0007669"/>
    <property type="project" value="InterPro"/>
</dbReference>
<dbReference type="GO" id="GO:0005506">
    <property type="term" value="F:iron ion binding"/>
    <property type="evidence" value="ECO:0007669"/>
    <property type="project" value="InterPro"/>
</dbReference>
<dbReference type="PANTHER" id="PTHR24286:SF190">
    <property type="entry name" value="CYTOCHROME P450"/>
    <property type="match status" value="1"/>
</dbReference>
<evidence type="ECO:0000256" key="2">
    <source>
        <dbReference type="ARBA" id="ARBA00022723"/>
    </source>
</evidence>
<dbReference type="GO" id="GO:0016705">
    <property type="term" value="F:oxidoreductase activity, acting on paired donors, with incorporation or reduction of molecular oxygen"/>
    <property type="evidence" value="ECO:0007669"/>
    <property type="project" value="InterPro"/>
</dbReference>
<keyword evidence="2" id="KW-0479">Metal-binding</keyword>
<dbReference type="AlphaFoldDB" id="G7IXK6"/>
<dbReference type="InterPro" id="IPR036396">
    <property type="entry name" value="Cyt_P450_sf"/>
</dbReference>
<evidence type="ECO:0000313" key="6">
    <source>
        <dbReference type="EnsemblPlants" id="AES70307"/>
    </source>
</evidence>
<reference evidence="6" key="3">
    <citation type="submission" date="2015-04" db="UniProtKB">
        <authorList>
            <consortium name="EnsemblPlants"/>
        </authorList>
    </citation>
    <scope>IDENTIFICATION</scope>
    <source>
        <strain evidence="6">cv. Jemalong A17</strain>
    </source>
</reference>
<dbReference type="OMA" id="ENIEMYW"/>
<reference evidence="5 7" key="2">
    <citation type="journal article" date="2014" name="BMC Genomics">
        <title>An improved genome release (version Mt4.0) for the model legume Medicago truncatula.</title>
        <authorList>
            <person name="Tang H."/>
            <person name="Krishnakumar V."/>
            <person name="Bidwell S."/>
            <person name="Rosen B."/>
            <person name="Chan A."/>
            <person name="Zhou S."/>
            <person name="Gentzbittel L."/>
            <person name="Childs K.L."/>
            <person name="Yandell M."/>
            <person name="Gundlach H."/>
            <person name="Mayer K.F."/>
            <person name="Schwartz D.C."/>
            <person name="Town C.D."/>
        </authorList>
    </citation>
    <scope>GENOME REANNOTATION</scope>
    <source>
        <strain evidence="6 7">cv. Jemalong A17</strain>
    </source>
</reference>
<keyword evidence="7" id="KW-1185">Reference proteome</keyword>
<dbReference type="eggNOG" id="KOG0157">
    <property type="taxonomic scope" value="Eukaryota"/>
</dbReference>
<dbReference type="Gene3D" id="1.10.630.10">
    <property type="entry name" value="Cytochrome P450"/>
    <property type="match status" value="1"/>
</dbReference>
<dbReference type="STRING" id="3880.G7IXK6"/>
<dbReference type="EMBL" id="CM001219">
    <property type="protein sequence ID" value="AES70307.1"/>
    <property type="molecule type" value="Genomic_DNA"/>
</dbReference>
<protein>
    <submittedName>
        <fullName evidence="5">Cytochrome P450 family protein, putative</fullName>
    </submittedName>
</protein>
<dbReference type="SUPFAM" id="SSF48264">
    <property type="entry name" value="Cytochrome P450"/>
    <property type="match status" value="1"/>
</dbReference>
<proteinExistence type="inferred from homology"/>
<organism evidence="5 7">
    <name type="scientific">Medicago truncatula</name>
    <name type="common">Barrel medic</name>
    <name type="synonym">Medicago tribuloides</name>
    <dbReference type="NCBI Taxonomy" id="3880"/>
    <lineage>
        <taxon>Eukaryota</taxon>
        <taxon>Viridiplantae</taxon>
        <taxon>Streptophyta</taxon>
        <taxon>Embryophyta</taxon>
        <taxon>Tracheophyta</taxon>
        <taxon>Spermatophyta</taxon>
        <taxon>Magnoliopsida</taxon>
        <taxon>eudicotyledons</taxon>
        <taxon>Gunneridae</taxon>
        <taxon>Pentapetalae</taxon>
        <taxon>rosids</taxon>
        <taxon>fabids</taxon>
        <taxon>Fabales</taxon>
        <taxon>Fabaceae</taxon>
        <taxon>Papilionoideae</taxon>
        <taxon>50 kb inversion clade</taxon>
        <taxon>NPAAA clade</taxon>
        <taxon>Hologalegina</taxon>
        <taxon>IRL clade</taxon>
        <taxon>Trifolieae</taxon>
        <taxon>Medicago</taxon>
    </lineage>
</organism>
<keyword evidence="3" id="KW-0408">Iron</keyword>
<sequence length="162" mass="18649">MNLFIAIFLFITPILFLLRRSSSKRVPPRSLGIPIIGQSLGFLRAMCTNTAENWLEERVKKYGQVTKVSLFGKPTIFIHGQGANKFIFTNDGTEIVHQQPQSFKMILGSRGSMEVNGKDHKRIRRSYVVKVDEEVKENIEMYWHGKQHVKVFNINPISKTQE</sequence>
<evidence type="ECO:0000313" key="5">
    <source>
        <dbReference type="EMBL" id="AES70307.1"/>
    </source>
</evidence>
<accession>G7IXK6</accession>
<dbReference type="HOGENOM" id="CLU_001570_15_2_1"/>
<dbReference type="GO" id="GO:0004497">
    <property type="term" value="F:monooxygenase activity"/>
    <property type="evidence" value="ECO:0007669"/>
    <property type="project" value="InterPro"/>
</dbReference>
<dbReference type="PaxDb" id="3880-AES70307"/>
<evidence type="ECO:0000313" key="7">
    <source>
        <dbReference type="Proteomes" id="UP000002051"/>
    </source>
</evidence>
<reference evidence="5 7" key="1">
    <citation type="journal article" date="2011" name="Nature">
        <title>The Medicago genome provides insight into the evolution of rhizobial symbioses.</title>
        <authorList>
            <person name="Young N.D."/>
            <person name="Debelle F."/>
            <person name="Oldroyd G.E."/>
            <person name="Geurts R."/>
            <person name="Cannon S.B."/>
            <person name="Udvardi M.K."/>
            <person name="Benedito V.A."/>
            <person name="Mayer K.F."/>
            <person name="Gouzy J."/>
            <person name="Schoof H."/>
            <person name="Van de Peer Y."/>
            <person name="Proost S."/>
            <person name="Cook D.R."/>
            <person name="Meyers B.C."/>
            <person name="Spannagl M."/>
            <person name="Cheung F."/>
            <person name="De Mita S."/>
            <person name="Krishnakumar V."/>
            <person name="Gundlach H."/>
            <person name="Zhou S."/>
            <person name="Mudge J."/>
            <person name="Bharti A.K."/>
            <person name="Murray J.D."/>
            <person name="Naoumkina M.A."/>
            <person name="Rosen B."/>
            <person name="Silverstein K.A."/>
            <person name="Tang H."/>
            <person name="Rombauts S."/>
            <person name="Zhao P.X."/>
            <person name="Zhou P."/>
            <person name="Barbe V."/>
            <person name="Bardou P."/>
            <person name="Bechner M."/>
            <person name="Bellec A."/>
            <person name="Berger A."/>
            <person name="Berges H."/>
            <person name="Bidwell S."/>
            <person name="Bisseling T."/>
            <person name="Choisne N."/>
            <person name="Couloux A."/>
            <person name="Denny R."/>
            <person name="Deshpande S."/>
            <person name="Dai X."/>
            <person name="Doyle J.J."/>
            <person name="Dudez A.M."/>
            <person name="Farmer A.D."/>
            <person name="Fouteau S."/>
            <person name="Franken C."/>
            <person name="Gibelin C."/>
            <person name="Gish J."/>
            <person name="Goldstein S."/>
            <person name="Gonzalez A.J."/>
            <person name="Green P.J."/>
            <person name="Hallab A."/>
            <person name="Hartog M."/>
            <person name="Hua A."/>
            <person name="Humphray S.J."/>
            <person name="Jeong D.H."/>
            <person name="Jing Y."/>
            <person name="Jocker A."/>
            <person name="Kenton S.M."/>
            <person name="Kim D.J."/>
            <person name="Klee K."/>
            <person name="Lai H."/>
            <person name="Lang C."/>
            <person name="Lin S."/>
            <person name="Macmil S.L."/>
            <person name="Magdelenat G."/>
            <person name="Matthews L."/>
            <person name="McCorrison J."/>
            <person name="Monaghan E.L."/>
            <person name="Mun J.H."/>
            <person name="Najar F.Z."/>
            <person name="Nicholson C."/>
            <person name="Noirot C."/>
            <person name="O'Bleness M."/>
            <person name="Paule C.R."/>
            <person name="Poulain J."/>
            <person name="Prion F."/>
            <person name="Qin B."/>
            <person name="Qu C."/>
            <person name="Retzel E.F."/>
            <person name="Riddle C."/>
            <person name="Sallet E."/>
            <person name="Samain S."/>
            <person name="Samson N."/>
            <person name="Sanders I."/>
            <person name="Saurat O."/>
            <person name="Scarpelli C."/>
            <person name="Schiex T."/>
            <person name="Segurens B."/>
            <person name="Severin A.J."/>
            <person name="Sherrier D.J."/>
            <person name="Shi R."/>
            <person name="Sims S."/>
            <person name="Singer S.R."/>
            <person name="Sinharoy S."/>
            <person name="Sterck L."/>
            <person name="Viollet A."/>
            <person name="Wang B.B."/>
            <person name="Wang K."/>
            <person name="Wang M."/>
            <person name="Wang X."/>
            <person name="Warfsmann J."/>
            <person name="Weissenbach J."/>
            <person name="White D.D."/>
            <person name="White J.D."/>
            <person name="Wiley G.B."/>
            <person name="Wincker P."/>
            <person name="Xing Y."/>
            <person name="Yang L."/>
            <person name="Yao Z."/>
            <person name="Ying F."/>
            <person name="Zhai J."/>
            <person name="Zhou L."/>
            <person name="Zuber A."/>
            <person name="Denarie J."/>
            <person name="Dixon R.A."/>
            <person name="May G.D."/>
            <person name="Schwartz D.C."/>
            <person name="Rogers J."/>
            <person name="Quetier F."/>
            <person name="Town C.D."/>
            <person name="Roe B.A."/>
        </authorList>
    </citation>
    <scope>NUCLEOTIDE SEQUENCE [LARGE SCALE GENOMIC DNA]</scope>
    <source>
        <strain evidence="5">A17</strain>
        <strain evidence="6 7">cv. Jemalong A17</strain>
    </source>
</reference>
<dbReference type="Proteomes" id="UP000002051">
    <property type="component" value="Chromosome 3"/>
</dbReference>
<evidence type="ECO:0000256" key="4">
    <source>
        <dbReference type="SAM" id="SignalP"/>
    </source>
</evidence>
<comment type="similarity">
    <text evidence="1">Belongs to the cytochrome P450 family.</text>
</comment>
<dbReference type="PANTHER" id="PTHR24286">
    <property type="entry name" value="CYTOCHROME P450 26"/>
    <property type="match status" value="1"/>
</dbReference>
<evidence type="ECO:0000256" key="1">
    <source>
        <dbReference type="ARBA" id="ARBA00010617"/>
    </source>
</evidence>
<feature type="chain" id="PRO_5014572500" evidence="4">
    <location>
        <begin position="24"/>
        <end position="162"/>
    </location>
</feature>
<gene>
    <name evidence="5" type="ordered locus">MTR_3g051230</name>
</gene>
<dbReference type="EnsemblPlants" id="AES70307">
    <property type="protein sequence ID" value="AES70307"/>
    <property type="gene ID" value="MTR_3g051230"/>
</dbReference>
<name>G7IXK6_MEDTR</name>
<evidence type="ECO:0000256" key="3">
    <source>
        <dbReference type="ARBA" id="ARBA00023004"/>
    </source>
</evidence>
<feature type="signal peptide" evidence="4">
    <location>
        <begin position="1"/>
        <end position="23"/>
    </location>
</feature>